<organism evidence="3 4">
    <name type="scientific">Pseudo-nitzschia multistriata</name>
    <dbReference type="NCBI Taxonomy" id="183589"/>
    <lineage>
        <taxon>Eukaryota</taxon>
        <taxon>Sar</taxon>
        <taxon>Stramenopiles</taxon>
        <taxon>Ochrophyta</taxon>
        <taxon>Bacillariophyta</taxon>
        <taxon>Bacillariophyceae</taxon>
        <taxon>Bacillariophycidae</taxon>
        <taxon>Bacillariales</taxon>
        <taxon>Bacillariaceae</taxon>
        <taxon>Pseudo-nitzschia</taxon>
    </lineage>
</organism>
<gene>
    <name evidence="3" type="ORF">PSNMU_V1.4_AUG-EV-PASAV3_0073350</name>
</gene>
<feature type="transmembrane region" description="Helical" evidence="2">
    <location>
        <begin position="482"/>
        <end position="503"/>
    </location>
</feature>
<dbReference type="Proteomes" id="UP000291116">
    <property type="component" value="Unassembled WGS sequence"/>
</dbReference>
<evidence type="ECO:0000256" key="1">
    <source>
        <dbReference type="SAM" id="MobiDB-lite"/>
    </source>
</evidence>
<evidence type="ECO:0000313" key="4">
    <source>
        <dbReference type="Proteomes" id="UP000291116"/>
    </source>
</evidence>
<feature type="region of interest" description="Disordered" evidence="1">
    <location>
        <begin position="20"/>
        <end position="44"/>
    </location>
</feature>
<sequence length="553" mass="55560">MWEPLLGPRTRCPNARVLARPFGGERKAPAGRSKAHRRTLGGGGGDARCDTVAGRAGLVGDLGLVDVRAEPVARQGAPLAGLVRRVHRLLAGLLVPLEGGQEARGVVGIGEAFRLVRASLLAAGGSDLLGKVGLVAVHAEIVALEGAPLAGLVVGVLGLLARVLVSFQRDKEAGGVVGIGEAGLLLRALLSRTIAAGGSDLLGEIRLVAVHAEIVPLDGAPLAGLVLGVHGLLARVLVSFQRDKEAGGVARIGEGRGPHGFPGGGLPVAAGGSHLLRELGLVGVRTELVALKGAPLAGVAVDVHRGPAGRFVPLEGNGEAGGIVGVEDRAVYLPARGADRLGDPGLVGAHAERNPLEGAPLAGLAVRGAGLLAGCLVGGSRENARKVARVARVCGCLLCGDRSKPERGRHRAGIHRVVVVAVGGLRVHADSVPALALVVAPSAPGGGASGLLSVLLAALPVAVGKLVVVVGDGVVSFRGLVVVRGGCVVVVVVVVVVILVVALQRRKHLFHLGGNRFVHAGTVATQRTPNAGRSVLGSRGIALALGGCWDGIE</sequence>
<accession>A0A448ZEJ5</accession>
<dbReference type="AlphaFoldDB" id="A0A448ZEJ5"/>
<protein>
    <submittedName>
        <fullName evidence="3">Uncharacterized protein</fullName>
    </submittedName>
</protein>
<feature type="transmembrane region" description="Helical" evidence="2">
    <location>
        <begin position="451"/>
        <end position="470"/>
    </location>
</feature>
<reference evidence="3 4" key="1">
    <citation type="submission" date="2019-01" db="EMBL/GenBank/DDBJ databases">
        <authorList>
            <person name="Ferrante I. M."/>
        </authorList>
    </citation>
    <scope>NUCLEOTIDE SEQUENCE [LARGE SCALE GENOMIC DNA]</scope>
    <source>
        <strain evidence="3 4">B856</strain>
    </source>
</reference>
<evidence type="ECO:0000313" key="3">
    <source>
        <dbReference type="EMBL" id="VEU40435.1"/>
    </source>
</evidence>
<keyword evidence="2" id="KW-1133">Transmembrane helix</keyword>
<keyword evidence="2" id="KW-0812">Transmembrane</keyword>
<dbReference type="EMBL" id="CAACVS010000280">
    <property type="protein sequence ID" value="VEU40435.1"/>
    <property type="molecule type" value="Genomic_DNA"/>
</dbReference>
<name>A0A448ZEJ5_9STRA</name>
<keyword evidence="2" id="KW-0472">Membrane</keyword>
<proteinExistence type="predicted"/>
<keyword evidence="4" id="KW-1185">Reference proteome</keyword>
<evidence type="ECO:0000256" key="2">
    <source>
        <dbReference type="SAM" id="Phobius"/>
    </source>
</evidence>